<protein>
    <recommendedName>
        <fullName evidence="1">Helicase HerA-like C-terminal domain-containing protein</fullName>
    </recommendedName>
</protein>
<evidence type="ECO:0000313" key="2">
    <source>
        <dbReference type="EMBL" id="OWK39170.1"/>
    </source>
</evidence>
<dbReference type="Pfam" id="PF05872">
    <property type="entry name" value="HerA_C"/>
    <property type="match status" value="1"/>
</dbReference>
<gene>
    <name evidence="2" type="ORF">FRUB_06252</name>
</gene>
<feature type="domain" description="Helicase HerA-like C-terminal" evidence="1">
    <location>
        <begin position="529"/>
        <end position="857"/>
    </location>
</feature>
<dbReference type="PANTHER" id="PTHR30121">
    <property type="entry name" value="UNCHARACTERIZED PROTEIN YJGR-RELATED"/>
    <property type="match status" value="1"/>
</dbReference>
<dbReference type="EMBL" id="NIDE01000011">
    <property type="protein sequence ID" value="OWK39170.1"/>
    <property type="molecule type" value="Genomic_DNA"/>
</dbReference>
<dbReference type="Proteomes" id="UP000214646">
    <property type="component" value="Unassembled WGS sequence"/>
</dbReference>
<accession>A0A225DC55</accession>
<comment type="caution">
    <text evidence="2">The sequence shown here is derived from an EMBL/GenBank/DDBJ whole genome shotgun (WGS) entry which is preliminary data.</text>
</comment>
<proteinExistence type="predicted"/>
<reference evidence="3" key="1">
    <citation type="submission" date="2017-06" db="EMBL/GenBank/DDBJ databases">
        <title>Genome analysis of Fimbriiglobus ruber SP5, the first member of the order Planctomycetales with confirmed chitinolytic capability.</title>
        <authorList>
            <person name="Ravin N.V."/>
            <person name="Rakitin A.L."/>
            <person name="Ivanova A.A."/>
            <person name="Beletsky A.V."/>
            <person name="Kulichevskaya I.S."/>
            <person name="Mardanov A.V."/>
            <person name="Dedysh S.N."/>
        </authorList>
    </citation>
    <scope>NUCLEOTIDE SEQUENCE [LARGE SCALE GENOMIC DNA]</scope>
    <source>
        <strain evidence="3">SP5</strain>
    </source>
</reference>
<dbReference type="PANTHER" id="PTHR30121:SF6">
    <property type="entry name" value="SLR6007 PROTEIN"/>
    <property type="match status" value="1"/>
</dbReference>
<sequence length="930" mass="101913">MVRLARGLLDALDIVPEAERQQLYDDLIEPEQAARLVYRFADIAVQYPKFRGIDADLLRAVLFMIPNDGRIRSRVLKWLRCEDMNRFERELIGDLVPRPGAEMPMRTLIGLGQLMYTVHSAALVLLVDQIEEVLDHDKIGTEKGEVLRHMVNAVVDVMDGVPNAVIVLACLKELFKVGKNYLPKPKLDRLERDPDPVNLSHKRTEAEIAAMIKPRLEAVFEAADITWDSRDPIAPYTDKDLKGLILFRPRDILDNLRRHREACFKAGQWVSPTWIDSLTTKEAGQSDKHADGNIDWQQIWNDFRNAQNLPIPRDEPQLAELLKSTIKAVSAEMSSGVFFGAEQDERFVSVEVHGPGNTVDKLYVAVCDKGARGLASQIEDVATKAGEIPAVVVRSTEFPKGPTAASTRALAKLIAPRGKGRRVVVADSNWRAMAAFREFHGKHHKEPGFTDWQRADRPLAELPAVSAILALDKLLATMPTPVSPPPPPLPPAGLPKEVAAAKPVAPPPPPTVMDAVRLGASRGQLPFPVELKPKDLCRHAAFLGGSGSGKTTAALTVIEQFLLAGIPAVLLDRKGDLSQYADPAAWTIAESDPERAARRDQLRAAVDVHLYTPGADAGRPLAIPIVPSDLGQLTAADREQVAQYAAASLGAMMGYKGKNPDAKLVILQKAIEVLARAAGATVTVKAVQKLVADRDDALTNAVDGFEDKHYKRLAEDLLTLAHQHRRLLEGADQLDVDTLLGRGTAAVAGKVRLTVINTQFLGDPVTTDFWVSQFLLAVDRWRAKNPAPDGILQAVFLFDEADQYLPATRQPATKGPMERLLKMARSAGIGIFLATQSPGDLDYKCRDQVLTWLIGRVKEPVAINKLKPMLEGARVDATSKLPNQEVGQFYLVRESDVTAIKVDRNLIPTSQLPENRVLAAAQRTAKAAAT</sequence>
<dbReference type="Gene3D" id="3.40.50.300">
    <property type="entry name" value="P-loop containing nucleotide triphosphate hydrolases"/>
    <property type="match status" value="2"/>
</dbReference>
<keyword evidence="3" id="KW-1185">Reference proteome</keyword>
<dbReference type="SUPFAM" id="SSF52540">
    <property type="entry name" value="P-loop containing nucleoside triphosphate hydrolases"/>
    <property type="match status" value="1"/>
</dbReference>
<dbReference type="InterPro" id="IPR033186">
    <property type="entry name" value="HerA_C"/>
</dbReference>
<evidence type="ECO:0000313" key="3">
    <source>
        <dbReference type="Proteomes" id="UP000214646"/>
    </source>
</evidence>
<dbReference type="InterPro" id="IPR027417">
    <property type="entry name" value="P-loop_NTPase"/>
</dbReference>
<name>A0A225DC55_9BACT</name>
<organism evidence="2 3">
    <name type="scientific">Fimbriiglobus ruber</name>
    <dbReference type="NCBI Taxonomy" id="1908690"/>
    <lineage>
        <taxon>Bacteria</taxon>
        <taxon>Pseudomonadati</taxon>
        <taxon>Planctomycetota</taxon>
        <taxon>Planctomycetia</taxon>
        <taxon>Gemmatales</taxon>
        <taxon>Gemmataceae</taxon>
        <taxon>Fimbriiglobus</taxon>
    </lineage>
</organism>
<dbReference type="InterPro" id="IPR051162">
    <property type="entry name" value="T4SS_component"/>
</dbReference>
<evidence type="ECO:0000259" key="1">
    <source>
        <dbReference type="Pfam" id="PF05872"/>
    </source>
</evidence>
<dbReference type="AlphaFoldDB" id="A0A225DC55"/>